<dbReference type="Proteomes" id="UP000612055">
    <property type="component" value="Unassembled WGS sequence"/>
</dbReference>
<sequence length="106" mass="11535">MMPLLSPRILSLRGTRRLCCTVAAGKGADRKRRWRHNQPGSPYYLRRFAASASASPSPDEQALRDAVLPSLPPDQRQAAEARLALLCPSQRLELLRQLGAGGCGGQ</sequence>
<keyword evidence="2" id="KW-1185">Reference proteome</keyword>
<dbReference type="EMBL" id="JAEHOE010000024">
    <property type="protein sequence ID" value="KAG2495470.1"/>
    <property type="molecule type" value="Genomic_DNA"/>
</dbReference>
<name>A0A835YAR8_9CHLO</name>
<evidence type="ECO:0000313" key="1">
    <source>
        <dbReference type="EMBL" id="KAG2495470.1"/>
    </source>
</evidence>
<gene>
    <name evidence="1" type="ORF">HYH03_006415</name>
</gene>
<dbReference type="AlphaFoldDB" id="A0A835YAR8"/>
<reference evidence="1" key="1">
    <citation type="journal article" date="2020" name="bioRxiv">
        <title>Comparative genomics of Chlamydomonas.</title>
        <authorList>
            <person name="Craig R.J."/>
            <person name="Hasan A.R."/>
            <person name="Ness R.W."/>
            <person name="Keightley P.D."/>
        </authorList>
    </citation>
    <scope>NUCLEOTIDE SEQUENCE</scope>
    <source>
        <strain evidence="1">CCAP 11/70</strain>
    </source>
</reference>
<organism evidence="1 2">
    <name type="scientific">Edaphochlamys debaryana</name>
    <dbReference type="NCBI Taxonomy" id="47281"/>
    <lineage>
        <taxon>Eukaryota</taxon>
        <taxon>Viridiplantae</taxon>
        <taxon>Chlorophyta</taxon>
        <taxon>core chlorophytes</taxon>
        <taxon>Chlorophyceae</taxon>
        <taxon>CS clade</taxon>
        <taxon>Chlamydomonadales</taxon>
        <taxon>Chlamydomonadales incertae sedis</taxon>
        <taxon>Edaphochlamys</taxon>
    </lineage>
</organism>
<protein>
    <submittedName>
        <fullName evidence="1">Uncharacterized protein</fullName>
    </submittedName>
</protein>
<evidence type="ECO:0000313" key="2">
    <source>
        <dbReference type="Proteomes" id="UP000612055"/>
    </source>
</evidence>
<comment type="caution">
    <text evidence="1">The sequence shown here is derived from an EMBL/GenBank/DDBJ whole genome shotgun (WGS) entry which is preliminary data.</text>
</comment>
<accession>A0A835YAR8</accession>
<proteinExistence type="predicted"/>